<dbReference type="NCBIfam" id="TIGR01027">
    <property type="entry name" value="proB"/>
    <property type="match status" value="1"/>
</dbReference>
<feature type="binding site" evidence="8">
    <location>
        <position position="126"/>
    </location>
    <ligand>
        <name>substrate</name>
    </ligand>
</feature>
<evidence type="ECO:0000313" key="12">
    <source>
        <dbReference type="Proteomes" id="UP000824190"/>
    </source>
</evidence>
<dbReference type="InterPro" id="IPR015947">
    <property type="entry name" value="PUA-like_sf"/>
</dbReference>
<comment type="caution">
    <text evidence="11">The sequence shown here is derived from an EMBL/GenBank/DDBJ whole genome shotgun (WGS) entry which is preliminary data.</text>
</comment>
<feature type="binding site" evidence="8">
    <location>
        <begin position="245"/>
        <end position="246"/>
    </location>
    <ligand>
        <name>ATP</name>
        <dbReference type="ChEBI" id="CHEBI:30616"/>
    </ligand>
</feature>
<keyword evidence="2 8" id="KW-0028">Amino-acid biosynthesis</keyword>
<dbReference type="Gene3D" id="3.40.1160.10">
    <property type="entry name" value="Acetylglutamate kinase-like"/>
    <property type="match status" value="1"/>
</dbReference>
<dbReference type="PANTHER" id="PTHR43654">
    <property type="entry name" value="GLUTAMATE 5-KINASE"/>
    <property type="match status" value="1"/>
</dbReference>
<feature type="binding site" evidence="8">
    <location>
        <position position="86"/>
    </location>
    <ligand>
        <name>ATP</name>
        <dbReference type="ChEBI" id="CHEBI:30616"/>
    </ligand>
</feature>
<dbReference type="AlphaFoldDB" id="A0A9D1RNF5"/>
<feature type="domain" description="PUA" evidence="10">
    <location>
        <begin position="348"/>
        <end position="426"/>
    </location>
</feature>
<reference evidence="11" key="1">
    <citation type="journal article" date="2021" name="PeerJ">
        <title>Extensive microbial diversity within the chicken gut microbiome revealed by metagenomics and culture.</title>
        <authorList>
            <person name="Gilroy R."/>
            <person name="Ravi A."/>
            <person name="Getino M."/>
            <person name="Pursley I."/>
            <person name="Horton D.L."/>
            <person name="Alikhan N.F."/>
            <person name="Baker D."/>
            <person name="Gharbi K."/>
            <person name="Hall N."/>
            <person name="Watson M."/>
            <person name="Adriaenssens E.M."/>
            <person name="Foster-Nyarko E."/>
            <person name="Jarju S."/>
            <person name="Secka A."/>
            <person name="Antonio M."/>
            <person name="Oren A."/>
            <person name="Chaudhuri R.R."/>
            <person name="La Ragione R."/>
            <person name="Hildebrand F."/>
            <person name="Pallen M.J."/>
        </authorList>
    </citation>
    <scope>NUCLEOTIDE SEQUENCE</scope>
    <source>
        <strain evidence="11">CHK32-1732</strain>
    </source>
</reference>
<keyword evidence="7 8" id="KW-0067">ATP-binding</keyword>
<dbReference type="PANTHER" id="PTHR43654:SF1">
    <property type="entry name" value="ISOPENTENYL PHOSPHATE KINASE"/>
    <property type="match status" value="1"/>
</dbReference>
<dbReference type="InterPro" id="IPR002478">
    <property type="entry name" value="PUA"/>
</dbReference>
<dbReference type="InterPro" id="IPR036974">
    <property type="entry name" value="PUA_sf"/>
</dbReference>
<dbReference type="FunFam" id="3.40.1160.10:FF:000006">
    <property type="entry name" value="Glutamate 5-kinase"/>
    <property type="match status" value="1"/>
</dbReference>
<feature type="compositionally biased region" description="Low complexity" evidence="9">
    <location>
        <begin position="13"/>
        <end position="26"/>
    </location>
</feature>
<evidence type="ECO:0000256" key="5">
    <source>
        <dbReference type="ARBA" id="ARBA00022741"/>
    </source>
</evidence>
<dbReference type="SMART" id="SM00359">
    <property type="entry name" value="PUA"/>
    <property type="match status" value="1"/>
</dbReference>
<keyword evidence="4 8" id="KW-0808">Transferase</keyword>
<evidence type="ECO:0000256" key="7">
    <source>
        <dbReference type="ARBA" id="ARBA00022840"/>
    </source>
</evidence>
<comment type="similarity">
    <text evidence="8">Belongs to the glutamate 5-kinase family.</text>
</comment>
<dbReference type="Pfam" id="PF01472">
    <property type="entry name" value="PUA"/>
    <property type="match status" value="1"/>
</dbReference>
<dbReference type="GO" id="GO:0004349">
    <property type="term" value="F:glutamate 5-kinase activity"/>
    <property type="evidence" value="ECO:0007669"/>
    <property type="project" value="UniProtKB-UniRule"/>
</dbReference>
<dbReference type="EC" id="2.7.2.11" evidence="8"/>
<feature type="binding site" evidence="8">
    <location>
        <position position="213"/>
    </location>
    <ligand>
        <name>substrate</name>
    </ligand>
</feature>
<accession>A0A9D1RNF5</accession>
<dbReference type="CDD" id="cd04242">
    <property type="entry name" value="AAK_G5K_ProB"/>
    <property type="match status" value="1"/>
</dbReference>
<sequence length="446" mass="47135">MSDTTDAPAFAGDSGTSGESDESSTSVFEYPAPLEFGTDAVHQPGPVIPATTKEFPDAEATEDDPEYGHRSDVRTTIRNAKRIVVKIGSSSLTDDTGLVSPEQIDVIADALEARMDRDTDVIVVSSGAVACGMGPLGLTQKPTDLATKQAAAAAGQVLLAQEWARSFARYGRSIGQVLLTASDAARRDRARNTQRTVDRLRQLKAVPIVNENDTVATSEMRFGDNDRLASLVSHLAYADALVLLSDVAGLYDRNPAEPDARFIAEVKTGKDLRGVVAGDGGRLGTGGMAAKVSAARLASRAGIPVLLTSTENIGAALDQAKVGTCFWPREDRLSAWKFWVLYAADSAGTLHLDAGAAKAMERHSSLLAVGLTRVDGGFTSGEVLDIVGPDGVLIGRGEVNYDSATLEGMIGKSTSELPDFAQRPVVHVDYMATYSNRQSRVYGATS</sequence>
<protein>
    <recommendedName>
        <fullName evidence="8">Glutamate 5-kinase</fullName>
        <ecNumber evidence="8">2.7.2.11</ecNumber>
    </recommendedName>
    <alternativeName>
        <fullName evidence="8">Gamma-glutamyl kinase</fullName>
        <shortName evidence="8">GK</shortName>
    </alternativeName>
</protein>
<keyword evidence="5 8" id="KW-0547">Nucleotide-binding</keyword>
<comment type="caution">
    <text evidence="8">Lacks conserved residue(s) required for the propagation of feature annotation.</text>
</comment>
<feature type="region of interest" description="Disordered" evidence="9">
    <location>
        <begin position="1"/>
        <end position="70"/>
    </location>
</feature>
<dbReference type="CDD" id="cd21157">
    <property type="entry name" value="PUA_G5K"/>
    <property type="match status" value="1"/>
</dbReference>
<dbReference type="Gene3D" id="2.30.130.10">
    <property type="entry name" value="PUA domain"/>
    <property type="match status" value="1"/>
</dbReference>
<comment type="catalytic activity">
    <reaction evidence="8">
        <text>L-glutamate + ATP = L-glutamyl 5-phosphate + ADP</text>
        <dbReference type="Rhea" id="RHEA:14877"/>
        <dbReference type="ChEBI" id="CHEBI:29985"/>
        <dbReference type="ChEBI" id="CHEBI:30616"/>
        <dbReference type="ChEBI" id="CHEBI:58274"/>
        <dbReference type="ChEBI" id="CHEBI:456216"/>
        <dbReference type="EC" id="2.7.2.11"/>
    </reaction>
</comment>
<dbReference type="SUPFAM" id="SSF53633">
    <property type="entry name" value="Carbamate kinase-like"/>
    <property type="match status" value="1"/>
</dbReference>
<dbReference type="InterPro" id="IPR036393">
    <property type="entry name" value="AceGlu_kinase-like_sf"/>
</dbReference>
<evidence type="ECO:0000256" key="2">
    <source>
        <dbReference type="ARBA" id="ARBA00022605"/>
    </source>
</evidence>
<comment type="function">
    <text evidence="8">Catalyzes the transfer of a phosphate group to glutamate to form L-glutamate 5-phosphate.</text>
</comment>
<feature type="binding site" evidence="8">
    <location>
        <position position="225"/>
    </location>
    <ligand>
        <name>substrate</name>
    </ligand>
</feature>
<dbReference type="GO" id="GO:0005829">
    <property type="term" value="C:cytosol"/>
    <property type="evidence" value="ECO:0007669"/>
    <property type="project" value="TreeGrafter"/>
</dbReference>
<evidence type="ECO:0000256" key="3">
    <source>
        <dbReference type="ARBA" id="ARBA00022650"/>
    </source>
</evidence>
<dbReference type="EMBL" id="DXGC01000072">
    <property type="protein sequence ID" value="HIW91596.1"/>
    <property type="molecule type" value="Genomic_DNA"/>
</dbReference>
<gene>
    <name evidence="8" type="primary">proB</name>
    <name evidence="11" type="ORF">H9870_08050</name>
</gene>
<keyword evidence="1 8" id="KW-0963">Cytoplasm</keyword>
<dbReference type="GO" id="GO:0003723">
    <property type="term" value="F:RNA binding"/>
    <property type="evidence" value="ECO:0007669"/>
    <property type="project" value="InterPro"/>
</dbReference>
<organism evidence="11 12">
    <name type="scientific">Candidatus Corynebacterium avicola</name>
    <dbReference type="NCBI Taxonomy" id="2838527"/>
    <lineage>
        <taxon>Bacteria</taxon>
        <taxon>Bacillati</taxon>
        <taxon>Actinomycetota</taxon>
        <taxon>Actinomycetes</taxon>
        <taxon>Mycobacteriales</taxon>
        <taxon>Corynebacteriaceae</taxon>
        <taxon>Corynebacterium</taxon>
    </lineage>
</organism>
<dbReference type="PROSITE" id="PS00902">
    <property type="entry name" value="GLUTAMATE_5_KINASE"/>
    <property type="match status" value="1"/>
</dbReference>
<evidence type="ECO:0000256" key="8">
    <source>
        <dbReference type="HAMAP-Rule" id="MF_00456"/>
    </source>
</evidence>
<comment type="pathway">
    <text evidence="8">Amino-acid biosynthesis; L-proline biosynthesis; L-glutamate 5-semialdehyde from L-glutamate: step 1/2.</text>
</comment>
<evidence type="ECO:0000256" key="1">
    <source>
        <dbReference type="ARBA" id="ARBA00022490"/>
    </source>
</evidence>
<proteinExistence type="inferred from homology"/>
<name>A0A9D1RNF5_9CORY</name>
<dbReference type="InterPro" id="IPR001048">
    <property type="entry name" value="Asp/Glu/Uridylate_kinase"/>
</dbReference>
<comment type="subcellular location">
    <subcellularLocation>
        <location evidence="8">Cytoplasm</location>
    </subcellularLocation>
</comment>
<dbReference type="GO" id="GO:0005524">
    <property type="term" value="F:ATP binding"/>
    <property type="evidence" value="ECO:0007669"/>
    <property type="project" value="UniProtKB-KW"/>
</dbReference>
<evidence type="ECO:0000256" key="6">
    <source>
        <dbReference type="ARBA" id="ARBA00022777"/>
    </source>
</evidence>
<dbReference type="InterPro" id="IPR001057">
    <property type="entry name" value="Glu/AcGlu_kinase"/>
</dbReference>
<evidence type="ECO:0000256" key="4">
    <source>
        <dbReference type="ARBA" id="ARBA00022679"/>
    </source>
</evidence>
<dbReference type="PROSITE" id="PS50890">
    <property type="entry name" value="PUA"/>
    <property type="match status" value="1"/>
</dbReference>
<reference evidence="11" key="2">
    <citation type="submission" date="2021-04" db="EMBL/GenBank/DDBJ databases">
        <authorList>
            <person name="Gilroy R."/>
        </authorList>
    </citation>
    <scope>NUCLEOTIDE SEQUENCE</scope>
    <source>
        <strain evidence="11">CHK32-1732</strain>
    </source>
</reference>
<dbReference type="Pfam" id="PF00696">
    <property type="entry name" value="AA_kinase"/>
    <property type="match status" value="1"/>
</dbReference>
<keyword evidence="3 8" id="KW-0641">Proline biosynthesis</keyword>
<dbReference type="InterPro" id="IPR019797">
    <property type="entry name" value="Glutamate_5-kinase_CS"/>
</dbReference>
<dbReference type="PRINTS" id="PR00474">
    <property type="entry name" value="GLU5KINASE"/>
</dbReference>
<dbReference type="GO" id="GO:0055129">
    <property type="term" value="P:L-proline biosynthetic process"/>
    <property type="evidence" value="ECO:0007669"/>
    <property type="project" value="UniProtKB-UniRule"/>
</dbReference>
<evidence type="ECO:0000259" key="10">
    <source>
        <dbReference type="SMART" id="SM00359"/>
    </source>
</evidence>
<dbReference type="SUPFAM" id="SSF88697">
    <property type="entry name" value="PUA domain-like"/>
    <property type="match status" value="1"/>
</dbReference>
<dbReference type="Proteomes" id="UP000824190">
    <property type="component" value="Unassembled WGS sequence"/>
</dbReference>
<evidence type="ECO:0000313" key="11">
    <source>
        <dbReference type="EMBL" id="HIW91596.1"/>
    </source>
</evidence>
<dbReference type="InterPro" id="IPR041739">
    <property type="entry name" value="G5K_ProB"/>
</dbReference>
<dbReference type="InterPro" id="IPR005715">
    <property type="entry name" value="Glu_5kinase/COase_Synthase"/>
</dbReference>
<dbReference type="HAMAP" id="MF_00456">
    <property type="entry name" value="ProB"/>
    <property type="match status" value="1"/>
</dbReference>
<keyword evidence="6 8" id="KW-0418">Kinase</keyword>
<evidence type="ECO:0000256" key="9">
    <source>
        <dbReference type="SAM" id="MobiDB-lite"/>
    </source>
</evidence>